<dbReference type="AlphaFoldDB" id="A2F065"/>
<gene>
    <name evidence="1" type="ORF">TVAG_316880</name>
</gene>
<dbReference type="InParanoid" id="A2F065"/>
<organism evidence="1 2">
    <name type="scientific">Trichomonas vaginalis (strain ATCC PRA-98 / G3)</name>
    <dbReference type="NCBI Taxonomy" id="412133"/>
    <lineage>
        <taxon>Eukaryota</taxon>
        <taxon>Metamonada</taxon>
        <taxon>Parabasalia</taxon>
        <taxon>Trichomonadida</taxon>
        <taxon>Trichomonadidae</taxon>
        <taxon>Trichomonas</taxon>
    </lineage>
</organism>
<keyword evidence="2" id="KW-1185">Reference proteome</keyword>
<name>A2F065_TRIV3</name>
<dbReference type="RefSeq" id="XP_001330396.1">
    <property type="nucleotide sequence ID" value="XM_001330361.1"/>
</dbReference>
<dbReference type="KEGG" id="tva:4759528"/>
<accession>A2F065</accession>
<dbReference type="VEuPathDB" id="TrichDB:TVAGG3_0985580"/>
<dbReference type="OrthoDB" id="10611795at2759"/>
<protein>
    <recommendedName>
        <fullName evidence="3">VPS9 domain-containing protein</fullName>
    </recommendedName>
</protein>
<reference evidence="1" key="2">
    <citation type="journal article" date="2007" name="Science">
        <title>Draft genome sequence of the sexually transmitted pathogen Trichomonas vaginalis.</title>
        <authorList>
            <person name="Carlton J.M."/>
            <person name="Hirt R.P."/>
            <person name="Silva J.C."/>
            <person name="Delcher A.L."/>
            <person name="Schatz M."/>
            <person name="Zhao Q."/>
            <person name="Wortman J.R."/>
            <person name="Bidwell S.L."/>
            <person name="Alsmark U.C.M."/>
            <person name="Besteiro S."/>
            <person name="Sicheritz-Ponten T."/>
            <person name="Noel C.J."/>
            <person name="Dacks J.B."/>
            <person name="Foster P.G."/>
            <person name="Simillion C."/>
            <person name="Van de Peer Y."/>
            <person name="Miranda-Saavedra D."/>
            <person name="Barton G.J."/>
            <person name="Westrop G.D."/>
            <person name="Mueller S."/>
            <person name="Dessi D."/>
            <person name="Fiori P.L."/>
            <person name="Ren Q."/>
            <person name="Paulsen I."/>
            <person name="Zhang H."/>
            <person name="Bastida-Corcuera F.D."/>
            <person name="Simoes-Barbosa A."/>
            <person name="Brown M.T."/>
            <person name="Hayes R.D."/>
            <person name="Mukherjee M."/>
            <person name="Okumura C.Y."/>
            <person name="Schneider R."/>
            <person name="Smith A.J."/>
            <person name="Vanacova S."/>
            <person name="Villalvazo M."/>
            <person name="Haas B.J."/>
            <person name="Pertea M."/>
            <person name="Feldblyum T.V."/>
            <person name="Utterback T.R."/>
            <person name="Shu C.L."/>
            <person name="Osoegawa K."/>
            <person name="de Jong P.J."/>
            <person name="Hrdy I."/>
            <person name="Horvathova L."/>
            <person name="Zubacova Z."/>
            <person name="Dolezal P."/>
            <person name="Malik S.B."/>
            <person name="Logsdon J.M. Jr."/>
            <person name="Henze K."/>
            <person name="Gupta A."/>
            <person name="Wang C.C."/>
            <person name="Dunne R.L."/>
            <person name="Upcroft J.A."/>
            <person name="Upcroft P."/>
            <person name="White O."/>
            <person name="Salzberg S.L."/>
            <person name="Tang P."/>
            <person name="Chiu C.-H."/>
            <person name="Lee Y.-S."/>
            <person name="Embley T.M."/>
            <person name="Coombs G.H."/>
            <person name="Mottram J.C."/>
            <person name="Tachezy J."/>
            <person name="Fraser-Liggett C.M."/>
            <person name="Johnson P.J."/>
        </authorList>
    </citation>
    <scope>NUCLEOTIDE SEQUENCE [LARGE SCALE GENOMIC DNA]</scope>
    <source>
        <strain evidence="1">G3</strain>
    </source>
</reference>
<dbReference type="VEuPathDB" id="TrichDB:TVAG_316880"/>
<evidence type="ECO:0000313" key="1">
    <source>
        <dbReference type="EMBL" id="EAY01700.1"/>
    </source>
</evidence>
<proteinExistence type="predicted"/>
<reference evidence="1" key="1">
    <citation type="submission" date="2006-10" db="EMBL/GenBank/DDBJ databases">
        <authorList>
            <person name="Amadeo P."/>
            <person name="Zhao Q."/>
            <person name="Wortman J."/>
            <person name="Fraser-Liggett C."/>
            <person name="Carlton J."/>
        </authorList>
    </citation>
    <scope>NUCLEOTIDE SEQUENCE</scope>
    <source>
        <strain evidence="1">G3</strain>
    </source>
</reference>
<dbReference type="EMBL" id="DS113559">
    <property type="protein sequence ID" value="EAY01700.1"/>
    <property type="molecule type" value="Genomic_DNA"/>
</dbReference>
<sequence>MSDEEDFQYESILSLYTSPLDQPNSEDQNSRSLISLAEYLDFIDNSIEQEKEKAMDFKIIDPSSYDDKIYMYLYVLNYFSKETDNEILKKAMEFSEETKKVTRLLMNKLKKDNSIYVNDKKFISDMKSRILKNKELLQLRFYKNSLNAKMNDMISAFPLPLLINELKSTYSSAFYKYDDTLNYIHYPPFDRALSMYLHHSHFSTMIDPICRVIADGNIKSALIALSELTELLMAEIQNIQSIGKYVMYISLVRVIFEESYAIYPELNLFRKANLLFLSRCYAFSDRTIGDISDMLPKYIVRNYTKGLLVKTMFKKKSVGLLQELEYMINPIDLMIHIYKSCMHIKQYFASDAGILSEKDMNVLLLCLLSIAPPCNCVSIARFLFHWKDIALKPEAKACIDNFVGAVQILYNFTENVEEEEEEE</sequence>
<evidence type="ECO:0008006" key="3">
    <source>
        <dbReference type="Google" id="ProtNLM"/>
    </source>
</evidence>
<dbReference type="Proteomes" id="UP000001542">
    <property type="component" value="Unassembled WGS sequence"/>
</dbReference>
<evidence type="ECO:0000313" key="2">
    <source>
        <dbReference type="Proteomes" id="UP000001542"/>
    </source>
</evidence>